<sequence>MWMGLPVPLDAEGGASAWAVAKRLTSSGAREAERLRCIFLAATASRLRTMVSWTSLGTLGQQQALPGRCARCSLKRWMPPPRKCLPQ</sequence>
<proteinExistence type="predicted"/>
<organism evidence="1">
    <name type="scientific">Arundo donax</name>
    <name type="common">Giant reed</name>
    <name type="synonym">Donax arundinaceus</name>
    <dbReference type="NCBI Taxonomy" id="35708"/>
    <lineage>
        <taxon>Eukaryota</taxon>
        <taxon>Viridiplantae</taxon>
        <taxon>Streptophyta</taxon>
        <taxon>Embryophyta</taxon>
        <taxon>Tracheophyta</taxon>
        <taxon>Spermatophyta</taxon>
        <taxon>Magnoliopsida</taxon>
        <taxon>Liliopsida</taxon>
        <taxon>Poales</taxon>
        <taxon>Poaceae</taxon>
        <taxon>PACMAD clade</taxon>
        <taxon>Arundinoideae</taxon>
        <taxon>Arundineae</taxon>
        <taxon>Arundo</taxon>
    </lineage>
</organism>
<dbReference type="AlphaFoldDB" id="A0A0A9CRJ0"/>
<accession>A0A0A9CRJ0</accession>
<dbReference type="EMBL" id="GBRH01220847">
    <property type="protein sequence ID" value="JAD77048.1"/>
    <property type="molecule type" value="Transcribed_RNA"/>
</dbReference>
<name>A0A0A9CRJ0_ARUDO</name>
<protein>
    <submittedName>
        <fullName evidence="1">Uncharacterized protein</fullName>
    </submittedName>
</protein>
<reference evidence="1" key="1">
    <citation type="submission" date="2014-09" db="EMBL/GenBank/DDBJ databases">
        <authorList>
            <person name="Magalhaes I.L.F."/>
            <person name="Oliveira U."/>
            <person name="Santos F.R."/>
            <person name="Vidigal T.H.D.A."/>
            <person name="Brescovit A.D."/>
            <person name="Santos A.J."/>
        </authorList>
    </citation>
    <scope>NUCLEOTIDE SEQUENCE</scope>
    <source>
        <tissue evidence="1">Shoot tissue taken approximately 20 cm above the soil surface</tissue>
    </source>
</reference>
<evidence type="ECO:0000313" key="1">
    <source>
        <dbReference type="EMBL" id="JAD77048.1"/>
    </source>
</evidence>
<reference evidence="1" key="2">
    <citation type="journal article" date="2015" name="Data Brief">
        <title>Shoot transcriptome of the giant reed, Arundo donax.</title>
        <authorList>
            <person name="Barrero R.A."/>
            <person name="Guerrero F.D."/>
            <person name="Moolhuijzen P."/>
            <person name="Goolsby J.A."/>
            <person name="Tidwell J."/>
            <person name="Bellgard S.E."/>
            <person name="Bellgard M.I."/>
        </authorList>
    </citation>
    <scope>NUCLEOTIDE SEQUENCE</scope>
    <source>
        <tissue evidence="1">Shoot tissue taken approximately 20 cm above the soil surface</tissue>
    </source>
</reference>